<dbReference type="PANTHER" id="PTHR34351">
    <property type="entry name" value="SLR1927 PROTEIN-RELATED"/>
    <property type="match status" value="1"/>
</dbReference>
<feature type="transmembrane region" description="Helical" evidence="1">
    <location>
        <begin position="40"/>
        <end position="58"/>
    </location>
</feature>
<dbReference type="PROSITE" id="PS51257">
    <property type="entry name" value="PROKAR_LIPOPROTEIN"/>
    <property type="match status" value="1"/>
</dbReference>
<protein>
    <submittedName>
        <fullName evidence="3">DUF58 domain-containing protein</fullName>
    </submittedName>
</protein>
<dbReference type="Proteomes" id="UP000237104">
    <property type="component" value="Unassembled WGS sequence"/>
</dbReference>
<proteinExistence type="predicted"/>
<keyword evidence="1" id="KW-0812">Transmembrane</keyword>
<keyword evidence="1" id="KW-1133">Transmembrane helix</keyword>
<name>A0A2S3ZF95_9MICO</name>
<dbReference type="EMBL" id="PPXF01000040">
    <property type="protein sequence ID" value="POH65357.1"/>
    <property type="molecule type" value="Genomic_DNA"/>
</dbReference>
<evidence type="ECO:0000313" key="4">
    <source>
        <dbReference type="Proteomes" id="UP000237104"/>
    </source>
</evidence>
<feature type="domain" description="DUF58" evidence="2">
    <location>
        <begin position="200"/>
        <end position="290"/>
    </location>
</feature>
<dbReference type="RefSeq" id="WP_103431009.1">
    <property type="nucleotide sequence ID" value="NZ_PPXF01000040.1"/>
</dbReference>
<dbReference type="PANTHER" id="PTHR34351:SF1">
    <property type="entry name" value="SLR1927 PROTEIN"/>
    <property type="match status" value="1"/>
</dbReference>
<dbReference type="OrthoDB" id="9812729at2"/>
<gene>
    <name evidence="3" type="ORF">C3B59_08960</name>
</gene>
<comment type="caution">
    <text evidence="3">The sequence shown here is derived from an EMBL/GenBank/DDBJ whole genome shotgun (WGS) entry which is preliminary data.</text>
</comment>
<dbReference type="Pfam" id="PF01882">
    <property type="entry name" value="DUF58"/>
    <property type="match status" value="1"/>
</dbReference>
<dbReference type="InterPro" id="IPR002881">
    <property type="entry name" value="DUF58"/>
</dbReference>
<evidence type="ECO:0000259" key="2">
    <source>
        <dbReference type="Pfam" id="PF01882"/>
    </source>
</evidence>
<accession>A0A2S3ZF95</accession>
<reference evidence="3 4" key="1">
    <citation type="submission" date="2018-01" db="EMBL/GenBank/DDBJ databases">
        <title>Cryobacterium sp. nov., from glaciers in China.</title>
        <authorList>
            <person name="Liu Q."/>
            <person name="Xin Y.-H."/>
        </authorList>
    </citation>
    <scope>NUCLEOTIDE SEQUENCE [LARGE SCALE GENOMIC DNA]</scope>
    <source>
        <strain evidence="3 4">TMB1-8</strain>
    </source>
</reference>
<sequence length="390" mass="40758">MSSRRTRLLQAVTPLGWGVAGCAAALLGAGYGLGWAELTAIGWAAAVLVVGALAHLLGQSGHHITLTLPVDRVVAGERVPGAVDVHNPTGRRLAAVTVQVPVGAGVAEFPMPSLAARAGINEVFVVPAERRGIIPIGPVHTVRADPVGLVRLETVLAQRIDLYVHPRTIAIPSMSQGFVRDLEGQPTRDLTASDVAFHALREYQSGDERRSIHWKSTAKTGRLMVRQYEQTRRSHLLVALSLATGDFADDEEFELAVSAAGSLGIRAIRDARTVSVLASSRQLSTLTPTRLLDDLSGVDLTPDADGVRALSRRAAAAVDGLSVAFLLCGSATPLAALRASAAGFPLGVEVVAVVCEPGARPGLRRAGGLSLLTIGFLDDLQHSLARGAAA</sequence>
<evidence type="ECO:0000256" key="1">
    <source>
        <dbReference type="SAM" id="Phobius"/>
    </source>
</evidence>
<dbReference type="AlphaFoldDB" id="A0A2S3ZF95"/>
<keyword evidence="1" id="KW-0472">Membrane</keyword>
<evidence type="ECO:0000313" key="3">
    <source>
        <dbReference type="EMBL" id="POH65357.1"/>
    </source>
</evidence>
<organism evidence="3 4">
    <name type="scientific">Cryobacterium zongtaii</name>
    <dbReference type="NCBI Taxonomy" id="1259217"/>
    <lineage>
        <taxon>Bacteria</taxon>
        <taxon>Bacillati</taxon>
        <taxon>Actinomycetota</taxon>
        <taxon>Actinomycetes</taxon>
        <taxon>Micrococcales</taxon>
        <taxon>Microbacteriaceae</taxon>
        <taxon>Cryobacterium</taxon>
    </lineage>
</organism>